<keyword evidence="1" id="KW-0813">Transport</keyword>
<evidence type="ECO:0000256" key="3">
    <source>
        <dbReference type="ARBA" id="ARBA00022519"/>
    </source>
</evidence>
<evidence type="ECO:0000256" key="5">
    <source>
        <dbReference type="ARBA" id="ARBA00022970"/>
    </source>
</evidence>
<keyword evidence="10" id="KW-1185">Reference proteome</keyword>
<evidence type="ECO:0000256" key="1">
    <source>
        <dbReference type="ARBA" id="ARBA00022448"/>
    </source>
</evidence>
<dbReference type="Proteomes" id="UP000027997">
    <property type="component" value="Unassembled WGS sequence"/>
</dbReference>
<evidence type="ECO:0000256" key="6">
    <source>
        <dbReference type="ARBA" id="ARBA00022989"/>
    </source>
</evidence>
<evidence type="ECO:0000256" key="8">
    <source>
        <dbReference type="SAM" id="Phobius"/>
    </source>
</evidence>
<keyword evidence="7 8" id="KW-0472">Membrane</keyword>
<organism evidence="9 10">
    <name type="scientific">Endozoicomonas elysicola</name>
    <dbReference type="NCBI Taxonomy" id="305900"/>
    <lineage>
        <taxon>Bacteria</taxon>
        <taxon>Pseudomonadati</taxon>
        <taxon>Pseudomonadota</taxon>
        <taxon>Gammaproteobacteria</taxon>
        <taxon>Oceanospirillales</taxon>
        <taxon>Endozoicomonadaceae</taxon>
        <taxon>Endozoicomonas</taxon>
    </lineage>
</organism>
<evidence type="ECO:0000256" key="4">
    <source>
        <dbReference type="ARBA" id="ARBA00022692"/>
    </source>
</evidence>
<accession>A0A081KAH9</accession>
<evidence type="ECO:0000256" key="7">
    <source>
        <dbReference type="ARBA" id="ARBA00023136"/>
    </source>
</evidence>
<evidence type="ECO:0000256" key="2">
    <source>
        <dbReference type="ARBA" id="ARBA00022475"/>
    </source>
</evidence>
<protein>
    <recommendedName>
        <fullName evidence="11">L-alanine exporter AlaE</fullName>
    </recommendedName>
</protein>
<feature type="transmembrane region" description="Helical" evidence="8">
    <location>
        <begin position="94"/>
        <end position="118"/>
    </location>
</feature>
<dbReference type="InterPro" id="IPR010574">
    <property type="entry name" value="Ala_export_AlaE"/>
</dbReference>
<dbReference type="AlphaFoldDB" id="A0A081KAH9"/>
<feature type="transmembrane region" description="Helical" evidence="8">
    <location>
        <begin position="67"/>
        <end position="88"/>
    </location>
</feature>
<keyword evidence="5" id="KW-0029">Amino-acid transport</keyword>
<evidence type="ECO:0000313" key="10">
    <source>
        <dbReference type="Proteomes" id="UP000027997"/>
    </source>
</evidence>
<dbReference type="EMBL" id="JOJP01000001">
    <property type="protein sequence ID" value="KEI71155.1"/>
    <property type="molecule type" value="Genomic_DNA"/>
</dbReference>
<keyword evidence="2" id="KW-1003">Cell membrane</keyword>
<dbReference type="GO" id="GO:0016020">
    <property type="term" value="C:membrane"/>
    <property type="evidence" value="ECO:0007669"/>
    <property type="project" value="InterPro"/>
</dbReference>
<keyword evidence="6 8" id="KW-1133">Transmembrane helix</keyword>
<comment type="caution">
    <text evidence="9">The sequence shown here is derived from an EMBL/GenBank/DDBJ whole genome shotgun (WGS) entry which is preliminary data.</text>
</comment>
<feature type="transmembrane region" description="Helical" evidence="8">
    <location>
        <begin position="12"/>
        <end position="33"/>
    </location>
</feature>
<gene>
    <name evidence="9" type="ORF">GV64_10735</name>
</gene>
<sequence>MIFNRDMLADTFAMITFGIVVGMSVELLAGLSFEQSMQSRLMSIPVNLLTARAYGLYRDWLIRRGSFIGNGFIQMTLLDALAFLSFQIPLYASLVLSTGASIEQLLIACAGQVGAMLIMGRPYGIYMQFCRNWFRPATLTAA</sequence>
<reference evidence="9 10" key="1">
    <citation type="submission" date="2014-06" db="EMBL/GenBank/DDBJ databases">
        <title>Whole Genome Sequences of Three Symbiotic Endozoicomonas Bacteria.</title>
        <authorList>
            <person name="Neave M.J."/>
            <person name="Apprill A."/>
            <person name="Voolstra C.R."/>
        </authorList>
    </citation>
    <scope>NUCLEOTIDE SEQUENCE [LARGE SCALE GENOMIC DNA]</scope>
    <source>
        <strain evidence="9 10">DSM 22380</strain>
    </source>
</reference>
<proteinExistence type="predicted"/>
<keyword evidence="4 8" id="KW-0812">Transmembrane</keyword>
<dbReference type="Pfam" id="PF06610">
    <property type="entry name" value="AlaE"/>
    <property type="match status" value="1"/>
</dbReference>
<dbReference type="eggNOG" id="ENOG502ZRFS">
    <property type="taxonomic scope" value="Bacteria"/>
</dbReference>
<name>A0A081KAH9_9GAMM</name>
<evidence type="ECO:0000313" key="9">
    <source>
        <dbReference type="EMBL" id="KEI71155.1"/>
    </source>
</evidence>
<evidence type="ECO:0008006" key="11">
    <source>
        <dbReference type="Google" id="ProtNLM"/>
    </source>
</evidence>
<dbReference type="RefSeq" id="WP_020582708.1">
    <property type="nucleotide sequence ID" value="NZ_JOJP01000001.1"/>
</dbReference>
<dbReference type="GO" id="GO:0034639">
    <property type="term" value="F:L-amino acid efflux transmembrane transporter activity"/>
    <property type="evidence" value="ECO:0007669"/>
    <property type="project" value="InterPro"/>
</dbReference>
<keyword evidence="3" id="KW-0997">Cell inner membrane</keyword>